<feature type="region of interest" description="Disordered" evidence="2">
    <location>
        <begin position="789"/>
        <end position="924"/>
    </location>
</feature>
<feature type="region of interest" description="Disordered" evidence="2">
    <location>
        <begin position="1149"/>
        <end position="1186"/>
    </location>
</feature>
<dbReference type="PANTHER" id="PTHR34805">
    <property type="entry name" value="PROTEIN MODIFIER OF SNC1 1"/>
    <property type="match status" value="1"/>
</dbReference>
<feature type="region of interest" description="Disordered" evidence="2">
    <location>
        <begin position="1465"/>
        <end position="1490"/>
    </location>
</feature>
<gene>
    <name evidence="4" type="ORF">ZIOFF_070605</name>
</gene>
<feature type="compositionally biased region" description="Basic residues" evidence="2">
    <location>
        <begin position="1325"/>
        <end position="1334"/>
    </location>
</feature>
<feature type="compositionally biased region" description="Polar residues" evidence="2">
    <location>
        <begin position="905"/>
        <end position="921"/>
    </location>
</feature>
<dbReference type="EMBL" id="JACMSC010000021">
    <property type="protein sequence ID" value="KAG6469675.1"/>
    <property type="molecule type" value="Genomic_DNA"/>
</dbReference>
<dbReference type="InterPro" id="IPR038808">
    <property type="entry name" value="MOS1-like"/>
</dbReference>
<feature type="region of interest" description="Disordered" evidence="2">
    <location>
        <begin position="1402"/>
        <end position="1449"/>
    </location>
</feature>
<evidence type="ECO:0000313" key="4">
    <source>
        <dbReference type="EMBL" id="KAG6469675.1"/>
    </source>
</evidence>
<feature type="region of interest" description="Disordered" evidence="2">
    <location>
        <begin position="998"/>
        <end position="1042"/>
    </location>
</feature>
<feature type="domain" description="BAT2 N-terminal" evidence="3">
    <location>
        <begin position="144"/>
        <end position="256"/>
    </location>
</feature>
<feature type="compositionally biased region" description="Basic residues" evidence="2">
    <location>
        <begin position="1625"/>
        <end position="1638"/>
    </location>
</feature>
<feature type="compositionally biased region" description="Polar residues" evidence="2">
    <location>
        <begin position="1229"/>
        <end position="1243"/>
    </location>
</feature>
<feature type="compositionally biased region" description="Polar residues" evidence="2">
    <location>
        <begin position="998"/>
        <end position="1010"/>
    </location>
</feature>
<feature type="compositionally biased region" description="Basic residues" evidence="2">
    <location>
        <begin position="1091"/>
        <end position="1102"/>
    </location>
</feature>
<feature type="compositionally biased region" description="Polar residues" evidence="2">
    <location>
        <begin position="1335"/>
        <end position="1353"/>
    </location>
</feature>
<feature type="region of interest" description="Disordered" evidence="2">
    <location>
        <begin position="1564"/>
        <end position="1653"/>
    </location>
</feature>
<feature type="region of interest" description="Disordered" evidence="2">
    <location>
        <begin position="1078"/>
        <end position="1115"/>
    </location>
</feature>
<protein>
    <recommendedName>
        <fullName evidence="3">BAT2 N-terminal domain-containing protein</fullName>
    </recommendedName>
</protein>
<feature type="compositionally biased region" description="Basic and acidic residues" evidence="2">
    <location>
        <begin position="1594"/>
        <end position="1603"/>
    </location>
</feature>
<feature type="compositionally biased region" description="Polar residues" evidence="2">
    <location>
        <begin position="160"/>
        <end position="170"/>
    </location>
</feature>
<feature type="region of interest" description="Disordered" evidence="2">
    <location>
        <begin position="327"/>
        <end position="397"/>
    </location>
</feature>
<dbReference type="Proteomes" id="UP000734854">
    <property type="component" value="Unassembled WGS sequence"/>
</dbReference>
<dbReference type="InterPro" id="IPR009738">
    <property type="entry name" value="BAT2_N"/>
</dbReference>
<organism evidence="4 5">
    <name type="scientific">Zingiber officinale</name>
    <name type="common">Ginger</name>
    <name type="synonym">Amomum zingiber</name>
    <dbReference type="NCBI Taxonomy" id="94328"/>
    <lineage>
        <taxon>Eukaryota</taxon>
        <taxon>Viridiplantae</taxon>
        <taxon>Streptophyta</taxon>
        <taxon>Embryophyta</taxon>
        <taxon>Tracheophyta</taxon>
        <taxon>Spermatophyta</taxon>
        <taxon>Magnoliopsida</taxon>
        <taxon>Liliopsida</taxon>
        <taxon>Zingiberales</taxon>
        <taxon>Zingiberaceae</taxon>
        <taxon>Zingiber</taxon>
    </lineage>
</organism>
<keyword evidence="5" id="KW-1185">Reference proteome</keyword>
<feature type="compositionally biased region" description="Polar residues" evidence="2">
    <location>
        <begin position="1507"/>
        <end position="1519"/>
    </location>
</feature>
<feature type="compositionally biased region" description="Low complexity" evidence="2">
    <location>
        <begin position="218"/>
        <end position="234"/>
    </location>
</feature>
<feature type="compositionally biased region" description="Basic and acidic residues" evidence="2">
    <location>
        <begin position="860"/>
        <end position="874"/>
    </location>
</feature>
<keyword evidence="1" id="KW-0597">Phosphoprotein</keyword>
<evidence type="ECO:0000256" key="1">
    <source>
        <dbReference type="ARBA" id="ARBA00022553"/>
    </source>
</evidence>
<feature type="region of interest" description="Disordered" evidence="2">
    <location>
        <begin position="1507"/>
        <end position="1543"/>
    </location>
</feature>
<feature type="compositionally biased region" description="Basic residues" evidence="2">
    <location>
        <begin position="1011"/>
        <end position="1023"/>
    </location>
</feature>
<name>A0A8J5C017_ZINOF</name>
<feature type="compositionally biased region" description="Polar residues" evidence="2">
    <location>
        <begin position="1151"/>
        <end position="1169"/>
    </location>
</feature>
<feature type="compositionally biased region" description="Basic and acidic residues" evidence="2">
    <location>
        <begin position="1315"/>
        <end position="1324"/>
    </location>
</feature>
<dbReference type="Pfam" id="PF07001">
    <property type="entry name" value="BAT2_N"/>
    <property type="match status" value="1"/>
</dbReference>
<dbReference type="GO" id="GO:0040029">
    <property type="term" value="P:epigenetic regulation of gene expression"/>
    <property type="evidence" value="ECO:0007669"/>
    <property type="project" value="TreeGrafter"/>
</dbReference>
<evidence type="ECO:0000256" key="2">
    <source>
        <dbReference type="SAM" id="MobiDB-lite"/>
    </source>
</evidence>
<reference evidence="4 5" key="1">
    <citation type="submission" date="2020-08" db="EMBL/GenBank/DDBJ databases">
        <title>Plant Genome Project.</title>
        <authorList>
            <person name="Zhang R.-G."/>
        </authorList>
    </citation>
    <scope>NUCLEOTIDE SEQUENCE [LARGE SCALE GENOMIC DNA]</scope>
    <source>
        <tissue evidence="4">Rhizome</tissue>
    </source>
</reference>
<feature type="compositionally biased region" description="Polar residues" evidence="2">
    <location>
        <begin position="346"/>
        <end position="370"/>
    </location>
</feature>
<dbReference type="PANTHER" id="PTHR34805:SF1">
    <property type="entry name" value="PROTEIN MODIFIER OF SNC1 1"/>
    <property type="match status" value="1"/>
</dbReference>
<feature type="region of interest" description="Disordered" evidence="2">
    <location>
        <begin position="1315"/>
        <end position="1374"/>
    </location>
</feature>
<accession>A0A8J5C017</accession>
<feature type="compositionally biased region" description="Low complexity" evidence="2">
    <location>
        <begin position="181"/>
        <end position="203"/>
    </location>
</feature>
<feature type="region of interest" description="Disordered" evidence="2">
    <location>
        <begin position="1223"/>
        <end position="1255"/>
    </location>
</feature>
<evidence type="ECO:0000313" key="5">
    <source>
        <dbReference type="Proteomes" id="UP000734854"/>
    </source>
</evidence>
<feature type="compositionally biased region" description="Basic and acidic residues" evidence="2">
    <location>
        <begin position="881"/>
        <end position="904"/>
    </location>
</feature>
<feature type="compositionally biased region" description="Polar residues" evidence="2">
    <location>
        <begin position="239"/>
        <end position="260"/>
    </location>
</feature>
<feature type="compositionally biased region" description="Basic and acidic residues" evidence="2">
    <location>
        <begin position="1427"/>
        <end position="1439"/>
    </location>
</feature>
<sequence>MFPTNQNRPRGPIRLILLTALAFFLSRLLPLLSSPLCLLFFVPFLPPHSNRRRFQPDLKTPAYTSCSDPLETNPLSSLRTPSREGDGLSFTGISCSDWHSFQLSGSAHYYMASNILSGDRRLMIACDFNSIFVLDYKFLWASGRKSGMTILGKVPKPINLPSQRSENNGLDPNVEIVPKGTLSWGSRSSSSTSNVWSSSTLLSPKTDGGTGSPSHYNSRPSSGGSGTRPSTAGSDKSLDSQNAWGSNSHPSTASGLSPSHQAPVLASRPRSAETRPIIAARPRSAETRPGSSQLSRFAENVPEPAVAWGSTKTADKLGIASSINHEFSLSSGDFPTLGSEKGNEMHGQQGQTFQEHTDASSGPLRSNESLKSPRGEDACMDQEDASAPRTGRETSYGVAASHNQELHNNSQQAQPLKSAKLTPTQFDSWHGPGIHAPDKVLYRGALVGPYGLAGPPGGFPVESCVCYPHPLPSNSEAVPRPGAGSVQYQSSSGDVYRPQVLPNSYMFSSHPVIPAIPGPYPTPVPYDGCYSYHQASFCTSGEQQMPSTRVATQPSFFKNPKSNSSITSDEYRNNLGRDFTKRTEVQVLSNRARAPFQGPYKVLLKQQGDIANNAPQVKVHSGTLSPNTTQCHVEKPKESISKESELSPGCQKNDIVNDMNLEIDHQASLKVAVDGMGQPSNPVISGLGENSRRTSEGILKREPTVAIRGIHDWKHNTASRTNTSLIGKIEDLNNKVRSAENHSIIGELLSKQERLKQPKVANARSEHSVKARSTSIPVSLDMHATDSTVVSRQSDSDLIPIEAGSHVSKGTHSTPGRGEYHSNSMLDYQTDGGRTRELSEKDPSVVLTEKNTTEDAYSDLLDHKNQRAKTKELAGQRAKQLQREEERMRDQKAKSLAKLEELNRHSATSTKPKSNEASSSGHILHQPEDAGVDAASNVTLFTADIPLQANNDEYNNVGPVVSLPPNSVSHTPETVAQDSSAIMPTLSMEHHTNTTAVAAQDTSQSNASSGSKHRQMGHRRRQKFSMEKNTGEKSMRDDAGSKHLDEALYQNRSNEKQFTGEKKESPQKFVEVNAPASSVDMLPHNGDSSLHQKKKNNRNWRNKNRDDTLFGSSLTTHSNVKIEEYPSQSPKTIPAPPDMETSPVPAIISADHSSGQESGDGIVNSQGSSKVDDEIQGRMSSHWRPHPFRKTARNYQSVRPTDKVHGSETVIRAPVRPANKIEQSEEIKQNSTMGNNSDSSQQIGHDISGTKTKRAEMERYVPKPVAKEHLQQENNQKSSTHDNQMAFDDMHEKPHLDSKVVGLCKIDGSSDFGVETKKAEENRPGRRGRVHASWRQRSSADSALPSQTPNENVQPPDGTKIFNKPSNQHLPLPEQVKSDDRENYDKFMQKNSDVVSALTKDQGMRSKQKHHQTHRVTGSNYGISEDQNFKNETNDKNGDSHLNLDTSENDVKNCINDPRKHAVGEHVKSHSRWKPKSQISHPGKGTGGQRNFYHAVRVEKFSYPGTGTNYLSNEGNNTLDQKDQSRNSAPPVEQMHIRKPVGDVNGHLDGRFIREQEATYRIRDFMHTSGKSNGQRIDDQRRSTPYFEYQPVDPYRKQSDTYHRSNSNTDQEPQRHHASRQSYKEHHHTQTRNHRRFIRGATTAHVDSNNGEE</sequence>
<feature type="region of interest" description="Disordered" evidence="2">
    <location>
        <begin position="154"/>
        <end position="311"/>
    </location>
</feature>
<feature type="compositionally biased region" description="Basic and acidic residues" evidence="2">
    <location>
        <begin position="833"/>
        <end position="843"/>
    </location>
</feature>
<evidence type="ECO:0000259" key="3">
    <source>
        <dbReference type="Pfam" id="PF07001"/>
    </source>
</evidence>
<comment type="caution">
    <text evidence="4">The sequence shown here is derived from an EMBL/GenBank/DDBJ whole genome shotgun (WGS) entry which is preliminary data.</text>
</comment>
<proteinExistence type="predicted"/>
<feature type="compositionally biased region" description="Polar residues" evidence="2">
    <location>
        <begin position="1415"/>
        <end position="1426"/>
    </location>
</feature>
<feature type="compositionally biased region" description="Basic and acidic residues" evidence="2">
    <location>
        <begin position="1024"/>
        <end position="1042"/>
    </location>
</feature>